<proteinExistence type="predicted"/>
<name>B3P3T1_DROER</name>
<accession>B3P3T1</accession>
<keyword evidence="2" id="KW-1185">Reference proteome</keyword>
<dbReference type="HOGENOM" id="CLU_1628759_0_0_1"/>
<evidence type="ECO:0000313" key="2">
    <source>
        <dbReference type="Proteomes" id="UP000008711"/>
    </source>
</evidence>
<evidence type="ECO:0000313" key="1">
    <source>
        <dbReference type="EMBL" id="EDV49037.1"/>
    </source>
</evidence>
<reference evidence="1 2" key="1">
    <citation type="journal article" date="2007" name="Nature">
        <title>Evolution of genes and genomes on the Drosophila phylogeny.</title>
        <authorList>
            <consortium name="Drosophila 12 Genomes Consortium"/>
            <person name="Clark A.G."/>
            <person name="Eisen M.B."/>
            <person name="Smith D.R."/>
            <person name="Bergman C.M."/>
            <person name="Oliver B."/>
            <person name="Markow T.A."/>
            <person name="Kaufman T.C."/>
            <person name="Kellis M."/>
            <person name="Gelbart W."/>
            <person name="Iyer V.N."/>
            <person name="Pollard D.A."/>
            <person name="Sackton T.B."/>
            <person name="Larracuente A.M."/>
            <person name="Singh N.D."/>
            <person name="Abad J.P."/>
            <person name="Abt D.N."/>
            <person name="Adryan B."/>
            <person name="Aguade M."/>
            <person name="Akashi H."/>
            <person name="Anderson W.W."/>
            <person name="Aquadro C.F."/>
            <person name="Ardell D.H."/>
            <person name="Arguello R."/>
            <person name="Artieri C.G."/>
            <person name="Barbash D.A."/>
            <person name="Barker D."/>
            <person name="Barsanti P."/>
            <person name="Batterham P."/>
            <person name="Batzoglou S."/>
            <person name="Begun D."/>
            <person name="Bhutkar A."/>
            <person name="Blanco E."/>
            <person name="Bosak S.A."/>
            <person name="Bradley R.K."/>
            <person name="Brand A.D."/>
            <person name="Brent M.R."/>
            <person name="Brooks A.N."/>
            <person name="Brown R.H."/>
            <person name="Butlin R.K."/>
            <person name="Caggese C."/>
            <person name="Calvi B.R."/>
            <person name="Bernardo de Carvalho A."/>
            <person name="Caspi A."/>
            <person name="Castrezana S."/>
            <person name="Celniker S.E."/>
            <person name="Chang J.L."/>
            <person name="Chapple C."/>
            <person name="Chatterji S."/>
            <person name="Chinwalla A."/>
            <person name="Civetta A."/>
            <person name="Clifton S.W."/>
            <person name="Comeron J.M."/>
            <person name="Costello J.C."/>
            <person name="Coyne J.A."/>
            <person name="Daub J."/>
            <person name="David R.G."/>
            <person name="Delcher A.L."/>
            <person name="Delehaunty K."/>
            <person name="Do C.B."/>
            <person name="Ebling H."/>
            <person name="Edwards K."/>
            <person name="Eickbush T."/>
            <person name="Evans J.D."/>
            <person name="Filipski A."/>
            <person name="Findeiss S."/>
            <person name="Freyhult E."/>
            <person name="Fulton L."/>
            <person name="Fulton R."/>
            <person name="Garcia A.C."/>
            <person name="Gardiner A."/>
            <person name="Garfield D.A."/>
            <person name="Garvin B.E."/>
            <person name="Gibson G."/>
            <person name="Gilbert D."/>
            <person name="Gnerre S."/>
            <person name="Godfrey J."/>
            <person name="Good R."/>
            <person name="Gotea V."/>
            <person name="Gravely B."/>
            <person name="Greenberg A.J."/>
            <person name="Griffiths-Jones S."/>
            <person name="Gross S."/>
            <person name="Guigo R."/>
            <person name="Gustafson E.A."/>
            <person name="Haerty W."/>
            <person name="Hahn M.W."/>
            <person name="Halligan D.L."/>
            <person name="Halpern A.L."/>
            <person name="Halter G.M."/>
            <person name="Han M.V."/>
            <person name="Heger A."/>
            <person name="Hillier L."/>
            <person name="Hinrichs A.S."/>
            <person name="Holmes I."/>
            <person name="Hoskins R.A."/>
            <person name="Hubisz M.J."/>
            <person name="Hultmark D."/>
            <person name="Huntley M.A."/>
            <person name="Jaffe D.B."/>
            <person name="Jagadeeshan S."/>
            <person name="Jeck W.R."/>
            <person name="Johnson J."/>
            <person name="Jones C.D."/>
            <person name="Jordan W.C."/>
            <person name="Karpen G.H."/>
            <person name="Kataoka E."/>
            <person name="Keightley P.D."/>
            <person name="Kheradpour P."/>
            <person name="Kirkness E.F."/>
            <person name="Koerich L.B."/>
            <person name="Kristiansen K."/>
            <person name="Kudrna D."/>
            <person name="Kulathinal R.J."/>
            <person name="Kumar S."/>
            <person name="Kwok R."/>
            <person name="Lander E."/>
            <person name="Langley C.H."/>
            <person name="Lapoint R."/>
            <person name="Lazzaro B.P."/>
            <person name="Lee S.J."/>
            <person name="Levesque L."/>
            <person name="Li R."/>
            <person name="Lin C.F."/>
            <person name="Lin M.F."/>
            <person name="Lindblad-Toh K."/>
            <person name="Llopart A."/>
            <person name="Long M."/>
            <person name="Low L."/>
            <person name="Lozovsky E."/>
            <person name="Lu J."/>
            <person name="Luo M."/>
            <person name="Machado C.A."/>
            <person name="Makalowski W."/>
            <person name="Marzo M."/>
            <person name="Matsuda M."/>
            <person name="Matzkin L."/>
            <person name="McAllister B."/>
            <person name="McBride C.S."/>
            <person name="McKernan B."/>
            <person name="McKernan K."/>
            <person name="Mendez-Lago M."/>
            <person name="Minx P."/>
            <person name="Mollenhauer M.U."/>
            <person name="Montooth K."/>
            <person name="Mount S.M."/>
            <person name="Mu X."/>
            <person name="Myers E."/>
            <person name="Negre B."/>
            <person name="Newfeld S."/>
            <person name="Nielsen R."/>
            <person name="Noor M.A."/>
            <person name="O'Grady P."/>
            <person name="Pachter L."/>
            <person name="Papaceit M."/>
            <person name="Parisi M.J."/>
            <person name="Parisi M."/>
            <person name="Parts L."/>
            <person name="Pedersen J.S."/>
            <person name="Pesole G."/>
            <person name="Phillippy A.M."/>
            <person name="Ponting C.P."/>
            <person name="Pop M."/>
            <person name="Porcelli D."/>
            <person name="Powell J.R."/>
            <person name="Prohaska S."/>
            <person name="Pruitt K."/>
            <person name="Puig M."/>
            <person name="Quesneville H."/>
            <person name="Ram K.R."/>
            <person name="Rand D."/>
            <person name="Rasmussen M.D."/>
            <person name="Reed L.K."/>
            <person name="Reenan R."/>
            <person name="Reily A."/>
            <person name="Remington K.A."/>
            <person name="Rieger T.T."/>
            <person name="Ritchie M.G."/>
            <person name="Robin C."/>
            <person name="Rogers Y.H."/>
            <person name="Rohde C."/>
            <person name="Rozas J."/>
            <person name="Rubenfield M.J."/>
            <person name="Ruiz A."/>
            <person name="Russo S."/>
            <person name="Salzberg S.L."/>
            <person name="Sanchez-Gracia A."/>
            <person name="Saranga D.J."/>
            <person name="Sato H."/>
            <person name="Schaeffer S.W."/>
            <person name="Schatz M.C."/>
            <person name="Schlenke T."/>
            <person name="Schwartz R."/>
            <person name="Segarra C."/>
            <person name="Singh R.S."/>
            <person name="Sirot L."/>
            <person name="Sirota M."/>
            <person name="Sisneros N.B."/>
            <person name="Smith C.D."/>
            <person name="Smith T.F."/>
            <person name="Spieth J."/>
            <person name="Stage D.E."/>
            <person name="Stark A."/>
            <person name="Stephan W."/>
            <person name="Strausberg R.L."/>
            <person name="Strempel S."/>
            <person name="Sturgill D."/>
            <person name="Sutton G."/>
            <person name="Sutton G.G."/>
            <person name="Tao W."/>
            <person name="Teichmann S."/>
            <person name="Tobari Y.N."/>
            <person name="Tomimura Y."/>
            <person name="Tsolas J.M."/>
            <person name="Valente V.L."/>
            <person name="Venter E."/>
            <person name="Venter J.C."/>
            <person name="Vicario S."/>
            <person name="Vieira F.G."/>
            <person name="Vilella A.J."/>
            <person name="Villasante A."/>
            <person name="Walenz B."/>
            <person name="Wang J."/>
            <person name="Wasserman M."/>
            <person name="Watts T."/>
            <person name="Wilson D."/>
            <person name="Wilson R.K."/>
            <person name="Wing R.A."/>
            <person name="Wolfner M.F."/>
            <person name="Wong A."/>
            <person name="Wong G.K."/>
            <person name="Wu C.I."/>
            <person name="Wu G."/>
            <person name="Yamamoto D."/>
            <person name="Yang H.P."/>
            <person name="Yang S.P."/>
            <person name="Yorke J.A."/>
            <person name="Yoshida K."/>
            <person name="Zdobnov E."/>
            <person name="Zhang P."/>
            <person name="Zhang Y."/>
            <person name="Zimin A.V."/>
            <person name="Baldwin J."/>
            <person name="Abdouelleil A."/>
            <person name="Abdulkadir J."/>
            <person name="Abebe A."/>
            <person name="Abera B."/>
            <person name="Abreu J."/>
            <person name="Acer S.C."/>
            <person name="Aftuck L."/>
            <person name="Alexander A."/>
            <person name="An P."/>
            <person name="Anderson E."/>
            <person name="Anderson S."/>
            <person name="Arachi H."/>
            <person name="Azer M."/>
            <person name="Bachantsang P."/>
            <person name="Barry A."/>
            <person name="Bayul T."/>
            <person name="Berlin A."/>
            <person name="Bessette D."/>
            <person name="Bloom T."/>
            <person name="Blye J."/>
            <person name="Boguslavskiy L."/>
            <person name="Bonnet C."/>
            <person name="Boukhgalter B."/>
            <person name="Bourzgui I."/>
            <person name="Brown A."/>
            <person name="Cahill P."/>
            <person name="Channer S."/>
            <person name="Cheshatsang Y."/>
            <person name="Chuda L."/>
            <person name="Citroen M."/>
            <person name="Collymore A."/>
            <person name="Cooke P."/>
            <person name="Costello M."/>
            <person name="D'Aco K."/>
            <person name="Daza R."/>
            <person name="De Haan G."/>
            <person name="DeGray S."/>
            <person name="DeMaso C."/>
            <person name="Dhargay N."/>
            <person name="Dooley K."/>
            <person name="Dooley E."/>
            <person name="Doricent M."/>
            <person name="Dorje P."/>
            <person name="Dorjee K."/>
            <person name="Dupes A."/>
            <person name="Elong R."/>
            <person name="Falk J."/>
            <person name="Farina A."/>
            <person name="Faro S."/>
            <person name="Ferguson D."/>
            <person name="Fisher S."/>
            <person name="Foley C.D."/>
            <person name="Franke A."/>
            <person name="Friedrich D."/>
            <person name="Gadbois L."/>
            <person name="Gearin G."/>
            <person name="Gearin C.R."/>
            <person name="Giannoukos G."/>
            <person name="Goode T."/>
            <person name="Graham J."/>
            <person name="Grandbois E."/>
            <person name="Grewal S."/>
            <person name="Gyaltsen K."/>
            <person name="Hafez N."/>
            <person name="Hagos B."/>
            <person name="Hall J."/>
            <person name="Henson C."/>
            <person name="Hollinger A."/>
            <person name="Honan T."/>
            <person name="Huard M.D."/>
            <person name="Hughes L."/>
            <person name="Hurhula B."/>
            <person name="Husby M.E."/>
            <person name="Kamat A."/>
            <person name="Kanga B."/>
            <person name="Kashin S."/>
            <person name="Khazanovich D."/>
            <person name="Kisner P."/>
            <person name="Lance K."/>
            <person name="Lara M."/>
            <person name="Lee W."/>
            <person name="Lennon N."/>
            <person name="Letendre F."/>
            <person name="LeVine R."/>
            <person name="Lipovsky A."/>
            <person name="Liu X."/>
            <person name="Liu J."/>
            <person name="Liu S."/>
            <person name="Lokyitsang T."/>
            <person name="Lokyitsang Y."/>
            <person name="Lubonja R."/>
            <person name="Lui A."/>
            <person name="MacDonald P."/>
            <person name="Magnisalis V."/>
            <person name="Maru K."/>
            <person name="Matthews C."/>
            <person name="McCusker W."/>
            <person name="McDonough S."/>
            <person name="Mehta T."/>
            <person name="Meldrim J."/>
            <person name="Meneus L."/>
            <person name="Mihai O."/>
            <person name="Mihalev A."/>
            <person name="Mihova T."/>
            <person name="Mittelman R."/>
            <person name="Mlenga V."/>
            <person name="Montmayeur A."/>
            <person name="Mulrain L."/>
            <person name="Navidi A."/>
            <person name="Naylor J."/>
            <person name="Negash T."/>
            <person name="Nguyen T."/>
            <person name="Nguyen N."/>
            <person name="Nicol R."/>
            <person name="Norbu C."/>
            <person name="Norbu N."/>
            <person name="Novod N."/>
            <person name="O'Neill B."/>
            <person name="Osman S."/>
            <person name="Markiewicz E."/>
            <person name="Oyono O.L."/>
            <person name="Patti C."/>
            <person name="Phunkhang P."/>
            <person name="Pierre F."/>
            <person name="Priest M."/>
            <person name="Raghuraman S."/>
            <person name="Rege F."/>
            <person name="Reyes R."/>
            <person name="Rise C."/>
            <person name="Rogov P."/>
            <person name="Ross K."/>
            <person name="Ryan E."/>
            <person name="Settipalli S."/>
            <person name="Shea T."/>
            <person name="Sherpa N."/>
            <person name="Shi L."/>
            <person name="Shih D."/>
            <person name="Sparrow T."/>
            <person name="Spaulding J."/>
            <person name="Stalker J."/>
            <person name="Stange-Thomann N."/>
            <person name="Stavropoulos S."/>
            <person name="Stone C."/>
            <person name="Strader C."/>
            <person name="Tesfaye S."/>
            <person name="Thomson T."/>
            <person name="Thoulutsang Y."/>
            <person name="Thoulutsang D."/>
            <person name="Topham K."/>
            <person name="Topping I."/>
            <person name="Tsamla T."/>
            <person name="Vassiliev H."/>
            <person name="Vo A."/>
            <person name="Wangchuk T."/>
            <person name="Wangdi T."/>
            <person name="Weiand M."/>
            <person name="Wilkinson J."/>
            <person name="Wilson A."/>
            <person name="Yadav S."/>
            <person name="Young G."/>
            <person name="Yu Q."/>
            <person name="Zembek L."/>
            <person name="Zhong D."/>
            <person name="Zimmer A."/>
            <person name="Zwirko Z."/>
            <person name="Jaffe D.B."/>
            <person name="Alvarez P."/>
            <person name="Brockman W."/>
            <person name="Butler J."/>
            <person name="Chin C."/>
            <person name="Gnerre S."/>
            <person name="Grabherr M."/>
            <person name="Kleber M."/>
            <person name="Mauceli E."/>
            <person name="MacCallum I."/>
        </authorList>
    </citation>
    <scope>NUCLEOTIDE SEQUENCE [LARGE SCALE GENOMIC DNA]</scope>
    <source>
        <strain evidence="1 2">TSC#14021-0224.01</strain>
    </source>
</reference>
<sequence length="163" mass="17727">MPRGVGHLGLGIGLGLELGQLFIVARIFELIKPAAIVAMRCEGSPVIVDGHASLNFGAASMPRLFLVGCARLSPTYRSPIAGKWQQSASGNCNCSTESCIHSAWTSACPTLLLPRSGSHQRFVDRWKTSWPMNCSCHVSHSLLRVFRFGPWYLISCTALKLNV</sequence>
<organism evidence="1 2">
    <name type="scientific">Drosophila erecta</name>
    <name type="common">Fruit fly</name>
    <dbReference type="NCBI Taxonomy" id="7220"/>
    <lineage>
        <taxon>Eukaryota</taxon>
        <taxon>Metazoa</taxon>
        <taxon>Ecdysozoa</taxon>
        <taxon>Arthropoda</taxon>
        <taxon>Hexapoda</taxon>
        <taxon>Insecta</taxon>
        <taxon>Pterygota</taxon>
        <taxon>Neoptera</taxon>
        <taxon>Endopterygota</taxon>
        <taxon>Diptera</taxon>
        <taxon>Brachycera</taxon>
        <taxon>Muscomorpha</taxon>
        <taxon>Ephydroidea</taxon>
        <taxon>Drosophilidae</taxon>
        <taxon>Drosophila</taxon>
        <taxon>Sophophora</taxon>
    </lineage>
</organism>
<gene>
    <name evidence="1" type="primary">Dere\GG16509</name>
    <name evidence="1" type="ORF">Dere_GG16509</name>
</gene>
<dbReference type="eggNOG" id="KOG3627">
    <property type="taxonomic scope" value="Eukaryota"/>
</dbReference>
<dbReference type="AlphaFoldDB" id="B3P3T1"/>
<reference evidence="1 2" key="2">
    <citation type="journal article" date="2008" name="Bioinformatics">
        <title>Assembly reconciliation.</title>
        <authorList>
            <person name="Zimin A.V."/>
            <person name="Smith D.R."/>
            <person name="Sutton G."/>
            <person name="Yorke J.A."/>
        </authorList>
    </citation>
    <scope>NUCLEOTIDE SEQUENCE [LARGE SCALE GENOMIC DNA]</scope>
    <source>
        <strain evidence="1 2">TSC#14021-0224.01</strain>
    </source>
</reference>
<protein>
    <submittedName>
        <fullName evidence="1">GG16509</fullName>
    </submittedName>
</protein>
<dbReference type="Proteomes" id="UP000008711">
    <property type="component" value="Unassembled WGS sequence"/>
</dbReference>
<dbReference type="EMBL" id="CH954181">
    <property type="protein sequence ID" value="EDV49037.1"/>
    <property type="molecule type" value="Genomic_DNA"/>
</dbReference>